<keyword evidence="2" id="KW-0479">Metal-binding</keyword>
<feature type="domain" description="NR LBD" evidence="11">
    <location>
        <begin position="243"/>
        <end position="423"/>
    </location>
</feature>
<reference evidence="12" key="1">
    <citation type="submission" date="2025-08" db="UniProtKB">
        <authorList>
            <consortium name="Ensembl"/>
        </authorList>
    </citation>
    <scope>IDENTIFICATION</scope>
</reference>
<organism evidence="12 13">
    <name type="scientific">Panthera tigris altaica</name>
    <name type="common">Siberian tiger</name>
    <dbReference type="NCBI Taxonomy" id="74533"/>
    <lineage>
        <taxon>Eukaryota</taxon>
        <taxon>Metazoa</taxon>
        <taxon>Chordata</taxon>
        <taxon>Craniata</taxon>
        <taxon>Vertebrata</taxon>
        <taxon>Euteleostomi</taxon>
        <taxon>Mammalia</taxon>
        <taxon>Eutheria</taxon>
        <taxon>Laurasiatheria</taxon>
        <taxon>Carnivora</taxon>
        <taxon>Feliformia</taxon>
        <taxon>Felidae</taxon>
        <taxon>Pantherinae</taxon>
        <taxon>Panthera</taxon>
    </lineage>
</organism>
<dbReference type="GO" id="GO:0030154">
    <property type="term" value="P:cell differentiation"/>
    <property type="evidence" value="ECO:0007669"/>
    <property type="project" value="TreeGrafter"/>
</dbReference>
<evidence type="ECO:0000259" key="10">
    <source>
        <dbReference type="PROSITE" id="PS51030"/>
    </source>
</evidence>
<dbReference type="PRINTS" id="PR00398">
    <property type="entry name" value="STRDHORMONER"/>
</dbReference>
<dbReference type="Ensembl" id="ENSPTIT00000008559.1">
    <property type="protein sequence ID" value="ENSPTIP00000004802.1"/>
    <property type="gene ID" value="ENSPTIG00000007154.1"/>
</dbReference>
<dbReference type="GeneTree" id="ENSGT00940000163318"/>
<keyword evidence="8" id="KW-0675">Receptor</keyword>
<dbReference type="InterPro" id="IPR035500">
    <property type="entry name" value="NHR-like_dom_sf"/>
</dbReference>
<dbReference type="PRINTS" id="PR00047">
    <property type="entry name" value="STROIDFINGER"/>
</dbReference>
<dbReference type="Gene3D" id="3.30.50.10">
    <property type="entry name" value="Erythroid Transcription Factor GATA-1, subunit A"/>
    <property type="match status" value="1"/>
</dbReference>
<dbReference type="InterPro" id="IPR001628">
    <property type="entry name" value="Znf_hrmn_rcpt"/>
</dbReference>
<dbReference type="GO" id="GO:0000122">
    <property type="term" value="P:negative regulation of transcription by RNA polymerase II"/>
    <property type="evidence" value="ECO:0007669"/>
    <property type="project" value="TreeGrafter"/>
</dbReference>
<reference evidence="12" key="2">
    <citation type="submission" date="2025-09" db="UniProtKB">
        <authorList>
            <consortium name="Ensembl"/>
        </authorList>
    </citation>
    <scope>IDENTIFICATION</scope>
</reference>
<evidence type="ECO:0000313" key="12">
    <source>
        <dbReference type="Ensembl" id="ENSPTIP00000004802.1"/>
    </source>
</evidence>
<keyword evidence="13" id="KW-1185">Reference proteome</keyword>
<evidence type="ECO:0000256" key="3">
    <source>
        <dbReference type="ARBA" id="ARBA00022771"/>
    </source>
</evidence>
<feature type="domain" description="Nuclear receptor" evidence="10">
    <location>
        <begin position="118"/>
        <end position="193"/>
    </location>
</feature>
<evidence type="ECO:0000256" key="7">
    <source>
        <dbReference type="ARBA" id="ARBA00023163"/>
    </source>
</evidence>
<keyword evidence="6" id="KW-0238">DNA-binding</keyword>
<dbReference type="InterPro" id="IPR000536">
    <property type="entry name" value="Nucl_hrmn_rcpt_lig-bd"/>
</dbReference>
<dbReference type="FunFam" id="3.30.50.10:FF:000021">
    <property type="entry name" value="bile acid receptor isoform X2"/>
    <property type="match status" value="1"/>
</dbReference>
<dbReference type="SUPFAM" id="SSF57716">
    <property type="entry name" value="Glucocorticoid receptor-like (DNA-binding domain)"/>
    <property type="match status" value="1"/>
</dbReference>
<evidence type="ECO:0000256" key="2">
    <source>
        <dbReference type="ARBA" id="ARBA00022723"/>
    </source>
</evidence>
<evidence type="ECO:0000256" key="8">
    <source>
        <dbReference type="ARBA" id="ARBA00023170"/>
    </source>
</evidence>
<dbReference type="PANTHER" id="PTHR24082">
    <property type="entry name" value="NUCLEAR HORMONE RECEPTOR"/>
    <property type="match status" value="1"/>
</dbReference>
<dbReference type="GO" id="GO:0090575">
    <property type="term" value="C:RNA polymerase II transcription regulator complex"/>
    <property type="evidence" value="ECO:0007669"/>
    <property type="project" value="TreeGrafter"/>
</dbReference>
<evidence type="ECO:0000259" key="11">
    <source>
        <dbReference type="PROSITE" id="PS51843"/>
    </source>
</evidence>
<dbReference type="GO" id="GO:0008270">
    <property type="term" value="F:zinc ion binding"/>
    <property type="evidence" value="ECO:0007669"/>
    <property type="project" value="UniProtKB-KW"/>
</dbReference>
<dbReference type="GO" id="GO:0045944">
    <property type="term" value="P:positive regulation of transcription by RNA polymerase II"/>
    <property type="evidence" value="ECO:0007669"/>
    <property type="project" value="TreeGrafter"/>
</dbReference>
<keyword evidence="5" id="KW-0805">Transcription regulation</keyword>
<dbReference type="SMART" id="SM00430">
    <property type="entry name" value="HOLI"/>
    <property type="match status" value="1"/>
</dbReference>
<dbReference type="GO" id="GO:0050728">
    <property type="term" value="P:negative regulation of inflammatory response"/>
    <property type="evidence" value="ECO:0007669"/>
    <property type="project" value="TreeGrafter"/>
</dbReference>
<sequence>MANTYVTTSDGYCLAEPVEYYDILPEQISYQLYDTDFQESPFCQYSTAQFPTALQSQSLQSHFNTYSLDPQFSGGECGLVSCELNKPTYVVDHDVEDGYSGIKRSRLTHSSMRIKRQEDLCVVCGDKASGYHYNALTCEGCKGFFRRSITKNAVYHCKNGGHCEMDMYMRRKCQECRLKKCKAVGMLAECLLTEIQCKSKRLRKNFKQKNSFSSSIKVEEEVDNKLVSSTTRSGKGSMELSHEEHQLIKDIVAAHQKYTKKNLLTLFLFKYANPELSFLQLSETMVLHLQGLVDFTKGLPGFENLTTEDQTALRKGSKTEVMFLHGAQLYSLKECLSSASENRPCLKNKQYVENLQEPVLQILYKYSKIYHPEDLQHFARLIGRLTELRTLNHNYSEILSTWKAKDPKLASLLSEKWNLYSHC</sequence>
<dbReference type="PROSITE" id="PS00031">
    <property type="entry name" value="NUCLEAR_REC_DBD_1"/>
    <property type="match status" value="1"/>
</dbReference>
<evidence type="ECO:0000313" key="13">
    <source>
        <dbReference type="Proteomes" id="UP000675900"/>
    </source>
</evidence>
<dbReference type="InterPro" id="IPR001723">
    <property type="entry name" value="Nuclear_hrmn_rcpt"/>
</dbReference>
<dbReference type="GO" id="GO:0000978">
    <property type="term" value="F:RNA polymerase II cis-regulatory region sequence-specific DNA binding"/>
    <property type="evidence" value="ECO:0007669"/>
    <property type="project" value="TreeGrafter"/>
</dbReference>
<evidence type="ECO:0000256" key="1">
    <source>
        <dbReference type="ARBA" id="ARBA00008092"/>
    </source>
</evidence>
<protein>
    <submittedName>
        <fullName evidence="12">Uncharacterized protein</fullName>
    </submittedName>
</protein>
<keyword evidence="7" id="KW-0804">Transcription</keyword>
<dbReference type="AlphaFoldDB" id="A0A8C9JA11"/>
<evidence type="ECO:0000256" key="6">
    <source>
        <dbReference type="ARBA" id="ARBA00023125"/>
    </source>
</evidence>
<dbReference type="SUPFAM" id="SSF48508">
    <property type="entry name" value="Nuclear receptor ligand-binding domain"/>
    <property type="match status" value="1"/>
</dbReference>
<dbReference type="Pfam" id="PF00105">
    <property type="entry name" value="zf-C4"/>
    <property type="match status" value="1"/>
</dbReference>
<dbReference type="InterPro" id="IPR050234">
    <property type="entry name" value="Nuclear_hormone_rcpt_NR1"/>
</dbReference>
<comment type="similarity">
    <text evidence="1">Belongs to the nuclear hormone receptor family. NR1 subfamily.</text>
</comment>
<keyword evidence="4" id="KW-0862">Zinc</keyword>
<keyword evidence="3" id="KW-0863">Zinc-finger</keyword>
<dbReference type="Proteomes" id="UP000675900">
    <property type="component" value="Unassembled WGS sequence"/>
</dbReference>
<accession>A0A8C9JA11</accession>
<proteinExistence type="inferred from homology"/>
<evidence type="ECO:0000256" key="9">
    <source>
        <dbReference type="ARBA" id="ARBA00023242"/>
    </source>
</evidence>
<keyword evidence="9" id="KW-0539">Nucleus</keyword>
<dbReference type="Gene3D" id="1.10.565.10">
    <property type="entry name" value="Retinoid X Receptor"/>
    <property type="match status" value="2"/>
</dbReference>
<dbReference type="PROSITE" id="PS51843">
    <property type="entry name" value="NR_LBD"/>
    <property type="match status" value="1"/>
</dbReference>
<dbReference type="GO" id="GO:0004879">
    <property type="term" value="F:nuclear receptor activity"/>
    <property type="evidence" value="ECO:0007669"/>
    <property type="project" value="TreeGrafter"/>
</dbReference>
<evidence type="ECO:0000256" key="5">
    <source>
        <dbReference type="ARBA" id="ARBA00023015"/>
    </source>
</evidence>
<dbReference type="PROSITE" id="PS51030">
    <property type="entry name" value="NUCLEAR_REC_DBD_2"/>
    <property type="match status" value="1"/>
</dbReference>
<dbReference type="InterPro" id="IPR013088">
    <property type="entry name" value="Znf_NHR/GATA"/>
</dbReference>
<evidence type="ECO:0000256" key="4">
    <source>
        <dbReference type="ARBA" id="ARBA00022833"/>
    </source>
</evidence>
<dbReference type="SMART" id="SM00399">
    <property type="entry name" value="ZnF_C4"/>
    <property type="match status" value="1"/>
</dbReference>
<name>A0A8C9JA11_PANTA</name>
<dbReference type="PANTHER" id="PTHR24082:SF313">
    <property type="entry name" value="NUCLEAR RECEPTOR SUBFAMILY 1, GROUP H, MEMBER 5"/>
    <property type="match status" value="1"/>
</dbReference>